<protein>
    <submittedName>
        <fullName evidence="2">Uncharacterized protein</fullName>
    </submittedName>
</protein>
<gene>
    <name evidence="2" type="ORF">AK812_SmicGene42162</name>
</gene>
<feature type="compositionally biased region" description="Basic and acidic residues" evidence="1">
    <location>
        <begin position="1543"/>
        <end position="1555"/>
    </location>
</feature>
<feature type="region of interest" description="Disordered" evidence="1">
    <location>
        <begin position="1536"/>
        <end position="1599"/>
    </location>
</feature>
<feature type="region of interest" description="Disordered" evidence="1">
    <location>
        <begin position="1131"/>
        <end position="1169"/>
    </location>
</feature>
<evidence type="ECO:0000313" key="3">
    <source>
        <dbReference type="Proteomes" id="UP000186817"/>
    </source>
</evidence>
<sequence length="1682" mass="182905">MADQPTEQSWVDQVRGTEQDLIDVISRDGDLVVEALSNIPPEARGRLQTMIVLAEEVVVQAAHGFQFVIDTGLGTAAWYPDSEPDTAAGDADTQQDGGQQPLPSPAWADVTDPPVTILEAVQPEPVLALQLTAAPATQDVQPVGQAEAALAAFPNSLVDYNAGLFFARTVVSLMGTTSAQTAIAAWGAGDTGVGRQGEPVLQAQAQDADLCLLFCLGRFVKSSRAQPALRATDQVASAVHRLLFEAGTFIVAELRSTLEGPTGEPSRRLSTQERASRLQALQTKLGSFRISGQCEPSHQLVDAFSAMLADQSIRHVPLNRCSTREQEVANVKRDEHLLKLENSALRLASKPQPLKVELSTELRLAQALSRRGLAIEMAGMGTFEVHESYARALLEHLHRPPPPRFDAPGIDAVLRADRELWIRIAEEVGSDFVGPGKASVVDDAVQKWQHSMQVAFFLVPVPKLEKPEKQPPKRTWEQVTAAPFSDKGAKGKHKGKFMSQAAAQEPPDLGTEAVTFSPNEATLASCPETALPASAPEAVEPLSKPQPVVTSGPSESVILKSRPESNPAPLGTLFLELFAGTGRMSKAFSRVGLQVLAIDSVKVSGVPSLLLDLAKPLSQKLVLDLVKSRRLAAVHLAPPCGTSSQARSIYAGPGSPQPLRSAACPDGLPGLSFLQKHRVFTANKLYKFTAEVIAACQQHDVLWSVENPESSLFWLTSPMLELWRNFRRHIVFGTFDSCVYGGQRKKATTFWSNCLAVTDLSLRCHPSLGHVHLPWGRHASGWSTSEEAAYPPILCRHWASLVTEVLSRQGRIAHFGAFQGSVQYAAAERAALGLFPKATHAPVVVDPFQGHSWVRLESAKDRVKFVPGVRLQDPAFPKGSTTIKVMVEHGVWGALVGQPVSPEVFLQRAVASRHPQTQLPPLPPALDRTVSLLAGRKLSELHSLRCQRLKAMCDMATDLQAREDADHAGFAPYLQHILQGKRIRLFECLLQGLQYPDQSLPQDIRRGFQLTGWLPDTKTRPSKVIPPAMHRDEVWSHRIQNNSAVWALCKSSGDDSLDAALWQQTLEECRAGWAVLETGHTQAIQVFTDGSFEQGTGKLGGECPASFSQAREHEIKDTNFLDALQDTLLSQPDPVPLPQPVSQSAETGPGTGTLPKPKLRSLGQWKPQDSQAERQAALSKWSQLFRAAPHLFKPETVSEIVHECNRTELGHLDLRFAKKSTNTLLNRVSSLQRFAAWLLRSFPHEPLSEALVFLYCQHVTSQSSGSSVPDQLSQALNFTDGSLGLQVPAATLLSPRVQGLAHQAMRQQKPPKQAPALSTDQVRWLQTFADSDEPQYECYVAATLLLMIYARARHSDIRRSHSLEIDTDEDGKPVFVECAVLNPKQTKQSRRRNMFLPLVAPAEGICQEPSAHRWLELRSSLGLSCKGSLADDPLLPDLAADGSLLKTNMDASTTTRWMRCILSKQPGSDTEALLKMSSQGLKATCLSWTMKAGVPDSDQTLLGYHSRGRSASALSYGRDALAGPLRQLQKVLQQVRSGSFKPDLTRSGRWTRPDEAASSQPASSAAPGSSRAPQPRLQKPSSASSTESEPVSEGSSGEDVQLLQSVSHSLALVAESTDYQFLTNVRSGVVHVSRLHSDRLLCGRTVFAGLKVTATVDFAKSQACLTCQSVAEGLIDGQWASA</sequence>
<feature type="region of interest" description="Disordered" evidence="1">
    <location>
        <begin position="466"/>
        <end position="493"/>
    </location>
</feature>
<feature type="region of interest" description="Disordered" evidence="1">
    <location>
        <begin position="79"/>
        <end position="106"/>
    </location>
</feature>
<proteinExistence type="predicted"/>
<reference evidence="2 3" key="1">
    <citation type="submission" date="2016-02" db="EMBL/GenBank/DDBJ databases">
        <title>Genome analysis of coral dinoflagellate symbionts highlights evolutionary adaptations to a symbiotic lifestyle.</title>
        <authorList>
            <person name="Aranda M."/>
            <person name="Li Y."/>
            <person name="Liew Y.J."/>
            <person name="Baumgarten S."/>
            <person name="Simakov O."/>
            <person name="Wilson M."/>
            <person name="Piel J."/>
            <person name="Ashoor H."/>
            <person name="Bougouffa S."/>
            <person name="Bajic V.B."/>
            <person name="Ryu T."/>
            <person name="Ravasi T."/>
            <person name="Bayer T."/>
            <person name="Micklem G."/>
            <person name="Kim H."/>
            <person name="Bhak J."/>
            <person name="Lajeunesse T.C."/>
            <person name="Voolstra C.R."/>
        </authorList>
    </citation>
    <scope>NUCLEOTIDE SEQUENCE [LARGE SCALE GENOMIC DNA]</scope>
    <source>
        <strain evidence="2 3">CCMP2467</strain>
    </source>
</reference>
<feature type="compositionally biased region" description="Low complexity" evidence="1">
    <location>
        <begin position="85"/>
        <end position="100"/>
    </location>
</feature>
<feature type="compositionally biased region" description="Basic and acidic residues" evidence="1">
    <location>
        <begin position="466"/>
        <end position="476"/>
    </location>
</feature>
<comment type="caution">
    <text evidence="2">The sequence shown here is derived from an EMBL/GenBank/DDBJ whole genome shotgun (WGS) entry which is preliminary data.</text>
</comment>
<feature type="compositionally biased region" description="Low complexity" evidence="1">
    <location>
        <begin position="1556"/>
        <end position="1598"/>
    </location>
</feature>
<dbReference type="OrthoDB" id="443763at2759"/>
<name>A0A1Q9C4A4_SYMMI</name>
<keyword evidence="3" id="KW-1185">Reference proteome</keyword>
<dbReference type="EMBL" id="LSRX01001719">
    <property type="protein sequence ID" value="OLP77747.1"/>
    <property type="molecule type" value="Genomic_DNA"/>
</dbReference>
<dbReference type="Proteomes" id="UP000186817">
    <property type="component" value="Unassembled WGS sequence"/>
</dbReference>
<organism evidence="2 3">
    <name type="scientific">Symbiodinium microadriaticum</name>
    <name type="common">Dinoflagellate</name>
    <name type="synonym">Zooxanthella microadriatica</name>
    <dbReference type="NCBI Taxonomy" id="2951"/>
    <lineage>
        <taxon>Eukaryota</taxon>
        <taxon>Sar</taxon>
        <taxon>Alveolata</taxon>
        <taxon>Dinophyceae</taxon>
        <taxon>Suessiales</taxon>
        <taxon>Symbiodiniaceae</taxon>
        <taxon>Symbiodinium</taxon>
    </lineage>
</organism>
<accession>A0A1Q9C4A4</accession>
<evidence type="ECO:0000256" key="1">
    <source>
        <dbReference type="SAM" id="MobiDB-lite"/>
    </source>
</evidence>
<evidence type="ECO:0000313" key="2">
    <source>
        <dbReference type="EMBL" id="OLP77747.1"/>
    </source>
</evidence>